<keyword evidence="1" id="KW-1133">Transmembrane helix</keyword>
<dbReference type="RefSeq" id="WP_042059013.1">
    <property type="nucleotide sequence ID" value="NZ_BAND01000059.1"/>
</dbReference>
<feature type="transmembrane region" description="Helical" evidence="1">
    <location>
        <begin position="25"/>
        <end position="47"/>
    </location>
</feature>
<keyword evidence="1" id="KW-0472">Membrane</keyword>
<reference evidence="2 3" key="2">
    <citation type="journal article" date="2014" name="FEMS Microbiol. Lett.">
        <title>Draft genomic DNA sequence of the facultatively methylotrophic bacterium Acidomonas methanolica type strain MB58.</title>
        <authorList>
            <person name="Higashiura N."/>
            <person name="Hadano H."/>
            <person name="Hirakawa H."/>
            <person name="Matsutani M."/>
            <person name="Takabe S."/>
            <person name="Matsushita K."/>
            <person name="Azuma Y."/>
        </authorList>
    </citation>
    <scope>NUCLEOTIDE SEQUENCE [LARGE SCALE GENOMIC DNA]</scope>
    <source>
        <strain evidence="2 3">MB58</strain>
    </source>
</reference>
<evidence type="ECO:0000256" key="1">
    <source>
        <dbReference type="SAM" id="Phobius"/>
    </source>
</evidence>
<protein>
    <recommendedName>
        <fullName evidence="4">Integrating conjugative element protein</fullName>
    </recommendedName>
</protein>
<dbReference type="EMBL" id="BAND01000059">
    <property type="protein sequence ID" value="GAJ29314.1"/>
    <property type="molecule type" value="Genomic_DNA"/>
</dbReference>
<organism evidence="2 3">
    <name type="scientific">Acidomonas methanolica NBRC 104435</name>
    <dbReference type="NCBI Taxonomy" id="1231351"/>
    <lineage>
        <taxon>Bacteria</taxon>
        <taxon>Pseudomonadati</taxon>
        <taxon>Pseudomonadota</taxon>
        <taxon>Alphaproteobacteria</taxon>
        <taxon>Acetobacterales</taxon>
        <taxon>Acetobacteraceae</taxon>
        <taxon>Acidomonas</taxon>
    </lineage>
</organism>
<dbReference type="Pfam" id="PF11660">
    <property type="entry name" value="DUF3262"/>
    <property type="match status" value="1"/>
</dbReference>
<evidence type="ECO:0000313" key="2">
    <source>
        <dbReference type="EMBL" id="GAJ29314.1"/>
    </source>
</evidence>
<keyword evidence="1" id="KW-0812">Transmembrane</keyword>
<proteinExistence type="predicted"/>
<sequence length="79" mass="8363">MTLSADQSAAFQANGGFAPSAVSTAAIGMIFAVLLLWGAWATHAAWAGWASRRLTDRQFVGVLARFVAMYLALGFLLLS</sequence>
<keyword evidence="3" id="KW-1185">Reference proteome</keyword>
<feature type="transmembrane region" description="Helical" evidence="1">
    <location>
        <begin position="59"/>
        <end position="78"/>
    </location>
</feature>
<evidence type="ECO:0000313" key="3">
    <source>
        <dbReference type="Proteomes" id="UP000019760"/>
    </source>
</evidence>
<comment type="caution">
    <text evidence="2">The sequence shown here is derived from an EMBL/GenBank/DDBJ whole genome shotgun (WGS) entry which is preliminary data.</text>
</comment>
<reference evidence="3" key="1">
    <citation type="journal article" date="2014" name="FEMS Microbiol. Lett.">
        <title>Draft Genomic DNA Sequence of the Facultatively Methylotrophic Bacterium Acidomonas methanolica type strain MB58.</title>
        <authorList>
            <person name="Higashiura N."/>
            <person name="Hadano H."/>
            <person name="Hirakawa H."/>
            <person name="Matsutani M."/>
            <person name="Takabe S."/>
            <person name="Matsushita K."/>
            <person name="Azuma Y."/>
        </authorList>
    </citation>
    <scope>NUCLEOTIDE SEQUENCE [LARGE SCALE GENOMIC DNA]</scope>
    <source>
        <strain evidence="3">MB58</strain>
    </source>
</reference>
<dbReference type="InterPro" id="IPR021676">
    <property type="entry name" value="DUF3262"/>
</dbReference>
<dbReference type="Proteomes" id="UP000019760">
    <property type="component" value="Unassembled WGS sequence"/>
</dbReference>
<dbReference type="NCBIfam" id="TIGR03758">
    <property type="entry name" value="conj_TIGR03758"/>
    <property type="match status" value="1"/>
</dbReference>
<name>A0A023D5H2_ACIMT</name>
<dbReference type="AlphaFoldDB" id="A0A023D5H2"/>
<gene>
    <name evidence="2" type="ORF">Amme_059_033</name>
</gene>
<evidence type="ECO:0008006" key="4">
    <source>
        <dbReference type="Google" id="ProtNLM"/>
    </source>
</evidence>
<accession>A0A023D5H2</accession>
<dbReference type="OrthoDB" id="8451560at2"/>